<evidence type="ECO:0000313" key="2">
    <source>
        <dbReference type="Proteomes" id="UP000539372"/>
    </source>
</evidence>
<organism evidence="1 2">
    <name type="scientific">Pacificispira spongiicola</name>
    <dbReference type="NCBI Taxonomy" id="2729598"/>
    <lineage>
        <taxon>Bacteria</taxon>
        <taxon>Pseudomonadati</taxon>
        <taxon>Pseudomonadota</taxon>
        <taxon>Alphaproteobacteria</taxon>
        <taxon>Rhodospirillales</taxon>
        <taxon>Rhodospirillaceae</taxon>
        <taxon>Pacificispira</taxon>
    </lineage>
</organism>
<protein>
    <submittedName>
        <fullName evidence="1">PAS domain-containing protein</fullName>
    </submittedName>
</protein>
<dbReference type="Proteomes" id="UP000539372">
    <property type="component" value="Unassembled WGS sequence"/>
</dbReference>
<comment type="caution">
    <text evidence="1">The sequence shown here is derived from an EMBL/GenBank/DDBJ whole genome shotgun (WGS) entry which is preliminary data.</text>
</comment>
<proteinExistence type="predicted"/>
<sequence length="150" mass="17555">MRTPFPVFDPLLAIWNSKRDGEKLPAWRDFEMRDFVGWHAHLVLFEVRHDPFDLYFRLCGTAASETYGANLTGTTLRDMSYKIENKTDLLYFRALVDERLIGVSTGPEYWHNREHIKLCYLDLPLSKDGNHVTHFLTCVVKGQPVWELKP</sequence>
<keyword evidence="2" id="KW-1185">Reference proteome</keyword>
<dbReference type="AlphaFoldDB" id="A0A7Y0DYR4"/>
<reference evidence="1 2" key="1">
    <citation type="submission" date="2020-04" db="EMBL/GenBank/DDBJ databases">
        <title>Rhodospirillaceae bacterium KN72 isolated from deep sea.</title>
        <authorList>
            <person name="Zhang D.-C."/>
        </authorList>
    </citation>
    <scope>NUCLEOTIDE SEQUENCE [LARGE SCALE GENOMIC DNA]</scope>
    <source>
        <strain evidence="1 2">KN72</strain>
    </source>
</reference>
<dbReference type="EMBL" id="JABBNT010000002">
    <property type="protein sequence ID" value="NMM44067.1"/>
    <property type="molecule type" value="Genomic_DNA"/>
</dbReference>
<gene>
    <name evidence="1" type="ORF">HH303_06235</name>
</gene>
<accession>A0A7Y0DYR4</accession>
<dbReference type="Pfam" id="PF07310">
    <property type="entry name" value="PAS_5"/>
    <property type="match status" value="1"/>
</dbReference>
<evidence type="ECO:0000313" key="1">
    <source>
        <dbReference type="EMBL" id="NMM44067.1"/>
    </source>
</evidence>
<dbReference type="InterPro" id="IPR009922">
    <property type="entry name" value="DUF1457"/>
</dbReference>
<name>A0A7Y0DYR4_9PROT</name>